<organism evidence="8 9">
    <name type="scientific">Flavilitoribacter nigricans (strain ATCC 23147 / DSM 23189 / NBRC 102662 / NCIMB 1420 / SS-2)</name>
    <name type="common">Lewinella nigricans</name>
    <dbReference type="NCBI Taxonomy" id="1122177"/>
    <lineage>
        <taxon>Bacteria</taxon>
        <taxon>Pseudomonadati</taxon>
        <taxon>Bacteroidota</taxon>
        <taxon>Saprospiria</taxon>
        <taxon>Saprospirales</taxon>
        <taxon>Lewinellaceae</taxon>
        <taxon>Flavilitoribacter</taxon>
    </lineage>
</organism>
<dbReference type="AlphaFoldDB" id="A0A2D0N3Z3"/>
<accession>A0A2D0N3Z3</accession>
<dbReference type="InterPro" id="IPR001478">
    <property type="entry name" value="PDZ"/>
</dbReference>
<dbReference type="RefSeq" id="WP_099153537.1">
    <property type="nucleotide sequence ID" value="NZ_PDUD01000034.1"/>
</dbReference>
<dbReference type="Pfam" id="PF03572">
    <property type="entry name" value="Peptidase_S41"/>
    <property type="match status" value="1"/>
</dbReference>
<evidence type="ECO:0000313" key="8">
    <source>
        <dbReference type="EMBL" id="PHN03096.1"/>
    </source>
</evidence>
<dbReference type="PANTHER" id="PTHR32060">
    <property type="entry name" value="TAIL-SPECIFIC PROTEASE"/>
    <property type="match status" value="1"/>
</dbReference>
<comment type="caution">
    <text evidence="8">The sequence shown here is derived from an EMBL/GenBank/DDBJ whole genome shotgun (WGS) entry which is preliminary data.</text>
</comment>
<reference evidence="8 9" key="1">
    <citation type="submission" date="2017-10" db="EMBL/GenBank/DDBJ databases">
        <title>The draft genome sequence of Lewinella nigricans NBRC 102662.</title>
        <authorList>
            <person name="Wang K."/>
        </authorList>
    </citation>
    <scope>NUCLEOTIDE SEQUENCE [LARGE SCALE GENOMIC DNA]</scope>
    <source>
        <strain evidence="8 9">NBRC 102662</strain>
    </source>
</reference>
<dbReference type="Gene3D" id="3.90.226.10">
    <property type="entry name" value="2-enoyl-CoA Hydratase, Chain A, domain 1"/>
    <property type="match status" value="1"/>
</dbReference>
<evidence type="ECO:0000313" key="9">
    <source>
        <dbReference type="Proteomes" id="UP000223913"/>
    </source>
</evidence>
<dbReference type="PANTHER" id="PTHR32060:SF22">
    <property type="entry name" value="CARBOXYL-TERMINAL-PROCESSING PEPTIDASE 3, CHLOROPLASTIC"/>
    <property type="match status" value="1"/>
</dbReference>
<proteinExistence type="inferred from homology"/>
<dbReference type="GO" id="GO:0004175">
    <property type="term" value="F:endopeptidase activity"/>
    <property type="evidence" value="ECO:0007669"/>
    <property type="project" value="TreeGrafter"/>
</dbReference>
<dbReference type="CDD" id="cd07560">
    <property type="entry name" value="Peptidase_S41_CPP"/>
    <property type="match status" value="1"/>
</dbReference>
<dbReference type="CDD" id="cd06782">
    <property type="entry name" value="cpPDZ_CPP-like"/>
    <property type="match status" value="1"/>
</dbReference>
<dbReference type="InterPro" id="IPR036034">
    <property type="entry name" value="PDZ_sf"/>
</dbReference>
<dbReference type="GO" id="GO:0008236">
    <property type="term" value="F:serine-type peptidase activity"/>
    <property type="evidence" value="ECO:0007669"/>
    <property type="project" value="UniProtKB-KW"/>
</dbReference>
<dbReference type="InterPro" id="IPR040573">
    <property type="entry name" value="TSP_N"/>
</dbReference>
<evidence type="ECO:0000256" key="1">
    <source>
        <dbReference type="ARBA" id="ARBA00009179"/>
    </source>
</evidence>
<dbReference type="GO" id="GO:0007165">
    <property type="term" value="P:signal transduction"/>
    <property type="evidence" value="ECO:0007669"/>
    <property type="project" value="TreeGrafter"/>
</dbReference>
<dbReference type="InterPro" id="IPR020992">
    <property type="entry name" value="Tail_Prtase_C"/>
</dbReference>
<dbReference type="Gene3D" id="3.30.750.44">
    <property type="match status" value="1"/>
</dbReference>
<keyword evidence="6" id="KW-0175">Coiled coil</keyword>
<dbReference type="SUPFAM" id="SSF50156">
    <property type="entry name" value="PDZ domain-like"/>
    <property type="match status" value="1"/>
</dbReference>
<gene>
    <name evidence="8" type="ORF">CRP01_28880</name>
</gene>
<evidence type="ECO:0000256" key="3">
    <source>
        <dbReference type="ARBA" id="ARBA00022801"/>
    </source>
</evidence>
<feature type="domain" description="PDZ" evidence="7">
    <location>
        <begin position="248"/>
        <end position="320"/>
    </location>
</feature>
<dbReference type="PROSITE" id="PS50106">
    <property type="entry name" value="PDZ"/>
    <property type="match status" value="1"/>
</dbReference>
<dbReference type="InterPro" id="IPR029045">
    <property type="entry name" value="ClpP/crotonase-like_dom_sf"/>
</dbReference>
<dbReference type="Gene3D" id="2.30.42.10">
    <property type="match status" value="1"/>
</dbReference>
<dbReference type="GO" id="GO:0006508">
    <property type="term" value="P:proteolysis"/>
    <property type="evidence" value="ECO:0007669"/>
    <property type="project" value="UniProtKB-KW"/>
</dbReference>
<keyword evidence="9" id="KW-1185">Reference proteome</keyword>
<dbReference type="NCBIfam" id="TIGR00225">
    <property type="entry name" value="prc"/>
    <property type="match status" value="1"/>
</dbReference>
<evidence type="ECO:0000256" key="4">
    <source>
        <dbReference type="ARBA" id="ARBA00022825"/>
    </source>
</evidence>
<name>A0A2D0N3Z3_FLAN2</name>
<dbReference type="InterPro" id="IPR005151">
    <property type="entry name" value="Tail-specific_protease"/>
</dbReference>
<dbReference type="Proteomes" id="UP000223913">
    <property type="component" value="Unassembled WGS sequence"/>
</dbReference>
<dbReference type="SMART" id="SM00245">
    <property type="entry name" value="TSPc"/>
    <property type="match status" value="1"/>
</dbReference>
<evidence type="ECO:0000256" key="5">
    <source>
        <dbReference type="RuleBase" id="RU004404"/>
    </source>
</evidence>
<dbReference type="InterPro" id="IPR004447">
    <property type="entry name" value="Peptidase_S41A"/>
</dbReference>
<dbReference type="Pfam" id="PF17804">
    <property type="entry name" value="TSP_NTD"/>
    <property type="match status" value="1"/>
</dbReference>
<sequence>MKKGPIFFSLVALVLLVAAYFPWVDNEQKEAVLVRTLIRGLEYMHFEPKEIDDNFSEQAFNLYLEDIDGARRLLTQEDIAKMEAYKFEIDDETANGDMTFFNLSLEIIDNALTKTQAYYQEILASPFDFDIKEKVQLNGEKRGWPATDAELQDYWRRFLKYEVMQEYAEKLEAQQKEQEKENGNEEILAKSKEELEADARQEVLTLFDRYYERLRKLKREDRLSTFLNTITSLFDPHTAYRKPFDSEQFDMRMSGKLEGIGATLQSEGDYTKVTRVVVGGPAWRGKDLEANDLITAVAQGDDEPVNIKGMVLDDVVQMIRGKKGTEVRLTIKKEGGEEQVISIIRDVVELEDVFAKSLIFDGVGEGERIGYIYLPSFYVDFNDRNGRSCAKDVAKELEKLKDEDVDGVILDLRDNGGGGLNEVVDMSGLFIEKGPIVQVKSRGRAPEVLKDTDSKVQYDGPLVVMTNFNSASASEILAAALQDYGRAVIVGSNSTFGKGTVQRVIDLDRTIRGFDQYKPLGDLHLTIQKYYRINGGSVQLRGVTPDIILPDVYHYIKTGEKDQKYPLAWTEIEPTDYSQDVIHLDYMTDLKENSMARVDANDKFQKVKDYARWFKDQRDDSEYSLLFTDYQAREKKQQETSESFRNLMKEGISSTVNNLAVDMSEIEKDESRVARNKSFIESKSKDIYIEETLNVMHDILEKESVRKAAQLKPDQGRN</sequence>
<keyword evidence="2 5" id="KW-0645">Protease</keyword>
<keyword evidence="3 5" id="KW-0378">Hydrolase</keyword>
<dbReference type="EMBL" id="PDUD01000034">
    <property type="protein sequence ID" value="PHN03096.1"/>
    <property type="molecule type" value="Genomic_DNA"/>
</dbReference>
<feature type="coiled-coil region" evidence="6">
    <location>
        <begin position="161"/>
        <end position="193"/>
    </location>
</feature>
<evidence type="ECO:0000256" key="2">
    <source>
        <dbReference type="ARBA" id="ARBA00022670"/>
    </source>
</evidence>
<comment type="similarity">
    <text evidence="1 5">Belongs to the peptidase S41A family.</text>
</comment>
<dbReference type="Pfam" id="PF00595">
    <property type="entry name" value="PDZ"/>
    <property type="match status" value="1"/>
</dbReference>
<dbReference type="SUPFAM" id="SSF52096">
    <property type="entry name" value="ClpP/crotonase"/>
    <property type="match status" value="1"/>
</dbReference>
<evidence type="ECO:0000256" key="6">
    <source>
        <dbReference type="SAM" id="Coils"/>
    </source>
</evidence>
<dbReference type="OrthoDB" id="9812068at2"/>
<dbReference type="GO" id="GO:0030288">
    <property type="term" value="C:outer membrane-bounded periplasmic space"/>
    <property type="evidence" value="ECO:0007669"/>
    <property type="project" value="TreeGrafter"/>
</dbReference>
<keyword evidence="4 5" id="KW-0720">Serine protease</keyword>
<dbReference type="SMART" id="SM00228">
    <property type="entry name" value="PDZ"/>
    <property type="match status" value="1"/>
</dbReference>
<protein>
    <submittedName>
        <fullName evidence="8">Tail-specific protease</fullName>
    </submittedName>
</protein>
<evidence type="ECO:0000259" key="7">
    <source>
        <dbReference type="PROSITE" id="PS50106"/>
    </source>
</evidence>
<dbReference type="Pfam" id="PF11818">
    <property type="entry name" value="DUF3340"/>
    <property type="match status" value="1"/>
</dbReference>